<accession>A0ABR9RLR6</accession>
<gene>
    <name evidence="1" type="ORF">INF30_11620</name>
</gene>
<dbReference type="RefSeq" id="WP_226395311.1">
    <property type="nucleotide sequence ID" value="NZ_JADCKL010000011.1"/>
</dbReference>
<comment type="caution">
    <text evidence="1">The sequence shown here is derived from an EMBL/GenBank/DDBJ whole genome shotgun (WGS) entry which is preliminary data.</text>
</comment>
<evidence type="ECO:0000313" key="1">
    <source>
        <dbReference type="EMBL" id="MBE5063901.1"/>
    </source>
</evidence>
<dbReference type="Proteomes" id="UP000758652">
    <property type="component" value="Unassembled WGS sequence"/>
</dbReference>
<dbReference type="EMBL" id="JADCKL010000011">
    <property type="protein sequence ID" value="MBE5063901.1"/>
    <property type="molecule type" value="Genomic_DNA"/>
</dbReference>
<dbReference type="PANTHER" id="PTHR39639">
    <property type="entry name" value="CHROMOSOME 16, WHOLE GENOME SHOTGUN SEQUENCE"/>
    <property type="match status" value="1"/>
</dbReference>
<dbReference type="PANTHER" id="PTHR39639:SF1">
    <property type="entry name" value="DUF262 DOMAIN-CONTAINING PROTEIN"/>
    <property type="match status" value="1"/>
</dbReference>
<organism evidence="1 2">
    <name type="scientific">Claveliimonas monacensis</name>
    <dbReference type="NCBI Taxonomy" id="2779351"/>
    <lineage>
        <taxon>Bacteria</taxon>
        <taxon>Bacillati</taxon>
        <taxon>Bacillota</taxon>
        <taxon>Clostridia</taxon>
        <taxon>Lachnospirales</taxon>
        <taxon>Lachnospiraceae</taxon>
        <taxon>Claveliimonas</taxon>
    </lineage>
</organism>
<evidence type="ECO:0000313" key="2">
    <source>
        <dbReference type="Proteomes" id="UP000758652"/>
    </source>
</evidence>
<keyword evidence="2" id="KW-1185">Reference proteome</keyword>
<proteinExistence type="predicted"/>
<sequence>MESNYRTRVVSTILRDTEKGRYDFSHPLQRQEGQWSRYMQSLEIDSLLREWSINLIYIWKKEDKKYVIEGKQRITNLLRYKQDKFSLSKKLKPVEIDGTVYEIAGKKFSKLDEAVQEKLMNAELQMFEMANCTEEEVREMFLRLNSGKPLNRAQKLVGIMDYSVSESLQKIMQHPFWAKTGITAGDIKTDNIRKVACQILMLVSGYEFTAFDQGNIEKYVEELNTDVDSSLDLIDHVVEVLDRMDAKIEGKIDKMKKLSVPMAVGAMNLVFGDEEKEDAYLERMQNFFADFENQEAYLQYCGRSTNTGENVKGRWEIFTKMASV</sequence>
<reference evidence="1 2" key="1">
    <citation type="submission" date="2020-10" db="EMBL/GenBank/DDBJ databases">
        <title>ChiBAC.</title>
        <authorList>
            <person name="Zenner C."/>
            <person name="Hitch T.C.A."/>
            <person name="Clavel T."/>
        </authorList>
    </citation>
    <scope>NUCLEOTIDE SEQUENCE [LARGE SCALE GENOMIC DNA]</scope>
    <source>
        <strain evidence="1 2">DSM 108991</strain>
    </source>
</reference>
<protein>
    <submittedName>
        <fullName evidence="1">DUF262 domain-containing protein</fullName>
    </submittedName>
</protein>
<name>A0ABR9RLR6_9FIRM</name>